<dbReference type="AlphaFoldDB" id="A0A2G8K4E1"/>
<reference evidence="1 2" key="1">
    <citation type="journal article" date="2017" name="PLoS Biol.">
        <title>The sea cucumber genome provides insights into morphological evolution and visceral regeneration.</title>
        <authorList>
            <person name="Zhang X."/>
            <person name="Sun L."/>
            <person name="Yuan J."/>
            <person name="Sun Y."/>
            <person name="Gao Y."/>
            <person name="Zhang L."/>
            <person name="Li S."/>
            <person name="Dai H."/>
            <person name="Hamel J.F."/>
            <person name="Liu C."/>
            <person name="Yu Y."/>
            <person name="Liu S."/>
            <person name="Lin W."/>
            <person name="Guo K."/>
            <person name="Jin S."/>
            <person name="Xu P."/>
            <person name="Storey K.B."/>
            <person name="Huan P."/>
            <person name="Zhang T."/>
            <person name="Zhou Y."/>
            <person name="Zhang J."/>
            <person name="Lin C."/>
            <person name="Li X."/>
            <person name="Xing L."/>
            <person name="Huo D."/>
            <person name="Sun M."/>
            <person name="Wang L."/>
            <person name="Mercier A."/>
            <person name="Li F."/>
            <person name="Yang H."/>
            <person name="Xiang J."/>
        </authorList>
    </citation>
    <scope>NUCLEOTIDE SEQUENCE [LARGE SCALE GENOMIC DNA]</scope>
    <source>
        <strain evidence="1">Shaxun</strain>
        <tissue evidence="1">Muscle</tissue>
    </source>
</reference>
<dbReference type="PANTHER" id="PTHR48312">
    <property type="match status" value="1"/>
</dbReference>
<name>A0A2G8K4E1_STIJA</name>
<dbReference type="InterPro" id="IPR027417">
    <property type="entry name" value="P-loop_NTPase"/>
</dbReference>
<dbReference type="SUPFAM" id="SSF52540">
    <property type="entry name" value="P-loop containing nucleoside triphosphate hydrolases"/>
    <property type="match status" value="1"/>
</dbReference>
<dbReference type="Proteomes" id="UP000230750">
    <property type="component" value="Unassembled WGS sequence"/>
</dbReference>
<gene>
    <name evidence="1" type="ORF">BSL78_20286</name>
</gene>
<evidence type="ECO:0008006" key="3">
    <source>
        <dbReference type="Google" id="ProtNLM"/>
    </source>
</evidence>
<comment type="caution">
    <text evidence="1">The sequence shown here is derived from an EMBL/GenBank/DDBJ whole genome shotgun (WGS) entry which is preliminary data.</text>
</comment>
<accession>A0A2G8K4E1</accession>
<proteinExistence type="predicted"/>
<dbReference type="OrthoDB" id="416710at2759"/>
<keyword evidence="2" id="KW-1185">Reference proteome</keyword>
<evidence type="ECO:0000313" key="1">
    <source>
        <dbReference type="EMBL" id="PIK42870.1"/>
    </source>
</evidence>
<dbReference type="STRING" id="307972.A0A2G8K4E1"/>
<dbReference type="EMBL" id="MRZV01000897">
    <property type="protein sequence ID" value="PIK42870.1"/>
    <property type="molecule type" value="Genomic_DNA"/>
</dbReference>
<protein>
    <recommendedName>
        <fullName evidence="3">Sulfotransferase family protein</fullName>
    </recommendedName>
</protein>
<sequence>MATAQSKEGHSQIRVALWAPPRSLSTAFERCISTLHAKHALTIFHEPFTAAYHLGPEKQLRYPVPFTQLITKDRKYTYSWVQRQLEADFHEKDIIFFKDLGYSIDGKYDHLPSGYQHTFLLRNPEQVFTSMNNLLLKYPIRLVRLKVKSIIPKRFIYEEMFDLYEHLTKELGQKVIIIDSEDLVENPKAMLELYCKETGIPFYEDMVNWRTGQEDMKDWKYSKKLMRINRVIGQYDRAMSTSGLGKPSPRTFDVEKYPRDCRDAITHSEPFYNKLYEKRLRLSDQHNPNHTEPL</sequence>
<dbReference type="Gene3D" id="3.40.50.300">
    <property type="entry name" value="P-loop containing nucleotide triphosphate hydrolases"/>
    <property type="match status" value="1"/>
</dbReference>
<evidence type="ECO:0000313" key="2">
    <source>
        <dbReference type="Proteomes" id="UP000230750"/>
    </source>
</evidence>
<organism evidence="1 2">
    <name type="scientific">Stichopus japonicus</name>
    <name type="common">Sea cucumber</name>
    <dbReference type="NCBI Taxonomy" id="307972"/>
    <lineage>
        <taxon>Eukaryota</taxon>
        <taxon>Metazoa</taxon>
        <taxon>Echinodermata</taxon>
        <taxon>Eleutherozoa</taxon>
        <taxon>Echinozoa</taxon>
        <taxon>Holothuroidea</taxon>
        <taxon>Aspidochirotacea</taxon>
        <taxon>Aspidochirotida</taxon>
        <taxon>Stichopodidae</taxon>
        <taxon>Apostichopus</taxon>
    </lineage>
</organism>
<dbReference type="PANTHER" id="PTHR48312:SF1">
    <property type="entry name" value="SULFOTRANSFERASE"/>
    <property type="match status" value="1"/>
</dbReference>